<name>A0AAE1QIL5_9EUCA</name>
<dbReference type="SUPFAM" id="SSF53098">
    <property type="entry name" value="Ribonuclease H-like"/>
    <property type="match status" value="1"/>
</dbReference>
<evidence type="ECO:0000313" key="3">
    <source>
        <dbReference type="EMBL" id="KAK4327098.1"/>
    </source>
</evidence>
<protein>
    <recommendedName>
        <fullName evidence="2">Integrase catalytic domain-containing protein</fullName>
    </recommendedName>
</protein>
<accession>A0AAE1QIL5</accession>
<sequence length="277" mass="30442">MPAGQGQQGTARHFLHAWVANFGPPSIIVTDQGTQFTSRAWHDLLRLLGTSHSKTTAYHPCSNGMVERLHRRLKEAFRAIQQWADALPLILLTIRETVKEDLHYSPAELVYGEDLRLPGQVPVALNDTSYLSFLPALKEVGIDGGPGNSPQTPRLTPRRLNTPPDDAASPPPTQDEPCLVPDGFTTRTGRRIKRPCKLTYSISPISPGGHRVTTPTTDVIKASCPGDVWLTDTLSLAEKTPAGGRHTLRTCQLTLVLLCTYLPPTCRYSHAWKSLTT</sequence>
<dbReference type="Gene3D" id="3.30.420.10">
    <property type="entry name" value="Ribonuclease H-like superfamily/Ribonuclease H"/>
    <property type="match status" value="1"/>
</dbReference>
<evidence type="ECO:0000313" key="4">
    <source>
        <dbReference type="Proteomes" id="UP001292094"/>
    </source>
</evidence>
<gene>
    <name evidence="3" type="ORF">Pmani_002410</name>
</gene>
<proteinExistence type="predicted"/>
<feature type="compositionally biased region" description="Low complexity" evidence="1">
    <location>
        <begin position="150"/>
        <end position="168"/>
    </location>
</feature>
<evidence type="ECO:0000256" key="1">
    <source>
        <dbReference type="SAM" id="MobiDB-lite"/>
    </source>
</evidence>
<dbReference type="Proteomes" id="UP001292094">
    <property type="component" value="Unassembled WGS sequence"/>
</dbReference>
<dbReference type="GO" id="GO:0003676">
    <property type="term" value="F:nucleic acid binding"/>
    <property type="evidence" value="ECO:0007669"/>
    <property type="project" value="InterPro"/>
</dbReference>
<dbReference type="AlphaFoldDB" id="A0AAE1QIL5"/>
<dbReference type="GO" id="GO:0015074">
    <property type="term" value="P:DNA integration"/>
    <property type="evidence" value="ECO:0007669"/>
    <property type="project" value="InterPro"/>
</dbReference>
<dbReference type="InterPro" id="IPR001584">
    <property type="entry name" value="Integrase_cat-core"/>
</dbReference>
<dbReference type="InterPro" id="IPR036397">
    <property type="entry name" value="RNaseH_sf"/>
</dbReference>
<dbReference type="PANTHER" id="PTHR38681:SF1">
    <property type="entry name" value="RETROVIRUS-RELATED POL POLYPROTEIN FROM TRANSPOSON 412-LIKE PROTEIN"/>
    <property type="match status" value="1"/>
</dbReference>
<dbReference type="PROSITE" id="PS50994">
    <property type="entry name" value="INTEGRASE"/>
    <property type="match status" value="1"/>
</dbReference>
<dbReference type="Pfam" id="PF00665">
    <property type="entry name" value="rve"/>
    <property type="match status" value="1"/>
</dbReference>
<keyword evidence="4" id="KW-1185">Reference proteome</keyword>
<dbReference type="EMBL" id="JAWZYT010000173">
    <property type="protein sequence ID" value="KAK4327098.1"/>
    <property type="molecule type" value="Genomic_DNA"/>
</dbReference>
<organism evidence="3 4">
    <name type="scientific">Petrolisthes manimaculis</name>
    <dbReference type="NCBI Taxonomy" id="1843537"/>
    <lineage>
        <taxon>Eukaryota</taxon>
        <taxon>Metazoa</taxon>
        <taxon>Ecdysozoa</taxon>
        <taxon>Arthropoda</taxon>
        <taxon>Crustacea</taxon>
        <taxon>Multicrustacea</taxon>
        <taxon>Malacostraca</taxon>
        <taxon>Eumalacostraca</taxon>
        <taxon>Eucarida</taxon>
        <taxon>Decapoda</taxon>
        <taxon>Pleocyemata</taxon>
        <taxon>Anomura</taxon>
        <taxon>Galatheoidea</taxon>
        <taxon>Porcellanidae</taxon>
        <taxon>Petrolisthes</taxon>
    </lineage>
</organism>
<evidence type="ECO:0000259" key="2">
    <source>
        <dbReference type="PROSITE" id="PS50994"/>
    </source>
</evidence>
<reference evidence="3" key="1">
    <citation type="submission" date="2023-11" db="EMBL/GenBank/DDBJ databases">
        <title>Genome assemblies of two species of porcelain crab, Petrolisthes cinctipes and Petrolisthes manimaculis (Anomura: Porcellanidae).</title>
        <authorList>
            <person name="Angst P."/>
        </authorList>
    </citation>
    <scope>NUCLEOTIDE SEQUENCE</scope>
    <source>
        <strain evidence="3">PB745_02</strain>
        <tissue evidence="3">Gill</tissue>
    </source>
</reference>
<dbReference type="PANTHER" id="PTHR38681">
    <property type="entry name" value="RETROVIRUS-RELATED POL POLYPROTEIN FROM TRANSPOSON 412-LIKE PROTEIN-RELATED"/>
    <property type="match status" value="1"/>
</dbReference>
<dbReference type="InterPro" id="IPR012337">
    <property type="entry name" value="RNaseH-like_sf"/>
</dbReference>
<feature type="region of interest" description="Disordered" evidence="1">
    <location>
        <begin position="141"/>
        <end position="184"/>
    </location>
</feature>
<comment type="caution">
    <text evidence="3">The sequence shown here is derived from an EMBL/GenBank/DDBJ whole genome shotgun (WGS) entry which is preliminary data.</text>
</comment>
<feature type="domain" description="Integrase catalytic" evidence="2">
    <location>
        <begin position="1"/>
        <end position="130"/>
    </location>
</feature>